<dbReference type="Proteomes" id="UP000485058">
    <property type="component" value="Unassembled WGS sequence"/>
</dbReference>
<feature type="non-terminal residue" evidence="1">
    <location>
        <position position="1"/>
    </location>
</feature>
<sequence length="89" mass="9089">LDGCRVAAGACHSLGLTSSGQVYSWGQATFGALGHGAQDEEWEEGGVAAATGAGLNPNATPRLVEQLWPFGIVQASQSQAGRTAARPHE</sequence>
<dbReference type="InterPro" id="IPR009091">
    <property type="entry name" value="RCC1/BLIP-II"/>
</dbReference>
<dbReference type="Pfam" id="PF13540">
    <property type="entry name" value="RCC1_2"/>
    <property type="match status" value="1"/>
</dbReference>
<evidence type="ECO:0000313" key="1">
    <source>
        <dbReference type="EMBL" id="GFH09922.1"/>
    </source>
</evidence>
<organism evidence="1 2">
    <name type="scientific">Haematococcus lacustris</name>
    <name type="common">Green alga</name>
    <name type="synonym">Haematococcus pluvialis</name>
    <dbReference type="NCBI Taxonomy" id="44745"/>
    <lineage>
        <taxon>Eukaryota</taxon>
        <taxon>Viridiplantae</taxon>
        <taxon>Chlorophyta</taxon>
        <taxon>core chlorophytes</taxon>
        <taxon>Chlorophyceae</taxon>
        <taxon>CS clade</taxon>
        <taxon>Chlamydomonadales</taxon>
        <taxon>Haematococcaceae</taxon>
        <taxon>Haematococcus</taxon>
    </lineage>
</organism>
<dbReference type="EMBL" id="BLLF01000275">
    <property type="protein sequence ID" value="GFH09922.1"/>
    <property type="molecule type" value="Genomic_DNA"/>
</dbReference>
<name>A0A699Z3E0_HAELA</name>
<dbReference type="Gene3D" id="2.130.10.30">
    <property type="entry name" value="Regulator of chromosome condensation 1/beta-lactamase-inhibitor protein II"/>
    <property type="match status" value="1"/>
</dbReference>
<gene>
    <name evidence="1" type="ORF">HaLaN_05153</name>
</gene>
<accession>A0A699Z3E0</accession>
<dbReference type="AlphaFoldDB" id="A0A699Z3E0"/>
<dbReference type="InterPro" id="IPR000408">
    <property type="entry name" value="Reg_chr_condens"/>
</dbReference>
<feature type="non-terminal residue" evidence="1">
    <location>
        <position position="89"/>
    </location>
</feature>
<reference evidence="1 2" key="1">
    <citation type="submission" date="2020-02" db="EMBL/GenBank/DDBJ databases">
        <title>Draft genome sequence of Haematococcus lacustris strain NIES-144.</title>
        <authorList>
            <person name="Morimoto D."/>
            <person name="Nakagawa S."/>
            <person name="Yoshida T."/>
            <person name="Sawayama S."/>
        </authorList>
    </citation>
    <scope>NUCLEOTIDE SEQUENCE [LARGE SCALE GENOMIC DNA]</scope>
    <source>
        <strain evidence="1 2">NIES-144</strain>
    </source>
</reference>
<protein>
    <submittedName>
        <fullName evidence="1">RCC1/BLIP-II</fullName>
    </submittedName>
</protein>
<proteinExistence type="predicted"/>
<keyword evidence="2" id="KW-1185">Reference proteome</keyword>
<evidence type="ECO:0000313" key="2">
    <source>
        <dbReference type="Proteomes" id="UP000485058"/>
    </source>
</evidence>
<dbReference type="SUPFAM" id="SSF50985">
    <property type="entry name" value="RCC1/BLIP-II"/>
    <property type="match status" value="1"/>
</dbReference>
<dbReference type="PROSITE" id="PS00626">
    <property type="entry name" value="RCC1_2"/>
    <property type="match status" value="1"/>
</dbReference>
<comment type="caution">
    <text evidence="1">The sequence shown here is derived from an EMBL/GenBank/DDBJ whole genome shotgun (WGS) entry which is preliminary data.</text>
</comment>